<evidence type="ECO:0000256" key="1">
    <source>
        <dbReference type="SAM" id="MobiDB-lite"/>
    </source>
</evidence>
<feature type="compositionally biased region" description="Pro residues" evidence="1">
    <location>
        <begin position="67"/>
        <end position="86"/>
    </location>
</feature>
<gene>
    <name evidence="2" type="ordered locus">Pcal_0757</name>
</gene>
<dbReference type="AlphaFoldDB" id="A3MU66"/>
<dbReference type="HOGENOM" id="CLU_1064037_0_0_2"/>
<dbReference type="Proteomes" id="UP000001431">
    <property type="component" value="Chromosome"/>
</dbReference>
<reference evidence="2" key="1">
    <citation type="submission" date="2007-02" db="EMBL/GenBank/DDBJ databases">
        <title>Complete sequence of Pyrobaculum calidifontis JCM 11548.</title>
        <authorList>
            <consortium name="US DOE Joint Genome Institute"/>
            <person name="Copeland A."/>
            <person name="Lucas S."/>
            <person name="Lapidus A."/>
            <person name="Barry K."/>
            <person name="Glavina del Rio T."/>
            <person name="Dalin E."/>
            <person name="Tice H."/>
            <person name="Pitluck S."/>
            <person name="Chain P."/>
            <person name="Malfatti S."/>
            <person name="Shin M."/>
            <person name="Vergez L."/>
            <person name="Schmutz J."/>
            <person name="Larimer F."/>
            <person name="Land M."/>
            <person name="Hauser L."/>
            <person name="Kyrpides N."/>
            <person name="Mikhailova N."/>
            <person name="Cozen A.E."/>
            <person name="Fitz-Gibbon S.T."/>
            <person name="House C.H."/>
            <person name="Saltikov C."/>
            <person name="Lowe T.M."/>
            <person name="Richardson P."/>
        </authorList>
    </citation>
    <scope>NUCLEOTIDE SEQUENCE [LARGE SCALE GENOMIC DNA]</scope>
    <source>
        <strain evidence="2">JCM 11548</strain>
    </source>
</reference>
<organism evidence="2 3">
    <name type="scientific">Pyrobaculum calidifontis (strain DSM 21063 / JCM 11548 / VA1)</name>
    <dbReference type="NCBI Taxonomy" id="410359"/>
    <lineage>
        <taxon>Archaea</taxon>
        <taxon>Thermoproteota</taxon>
        <taxon>Thermoprotei</taxon>
        <taxon>Thermoproteales</taxon>
        <taxon>Thermoproteaceae</taxon>
        <taxon>Pyrobaculum</taxon>
    </lineage>
</organism>
<evidence type="ECO:0000313" key="3">
    <source>
        <dbReference type="Proteomes" id="UP000001431"/>
    </source>
</evidence>
<name>A3MU66_PYRCJ</name>
<protein>
    <submittedName>
        <fullName evidence="2">Uncharacterized protein</fullName>
    </submittedName>
</protein>
<feature type="compositionally biased region" description="Low complexity" evidence="1">
    <location>
        <begin position="42"/>
        <end position="66"/>
    </location>
</feature>
<proteinExistence type="predicted"/>
<evidence type="ECO:0000313" key="2">
    <source>
        <dbReference type="EMBL" id="ABO08183.1"/>
    </source>
</evidence>
<dbReference type="EMBL" id="CP000561">
    <property type="protein sequence ID" value="ABO08183.1"/>
    <property type="molecule type" value="Genomic_DNA"/>
</dbReference>
<feature type="region of interest" description="Disordered" evidence="1">
    <location>
        <begin position="25"/>
        <end position="89"/>
    </location>
</feature>
<dbReference type="KEGG" id="pcl:Pcal_0757"/>
<sequence length="261" mass="28482">MRSYTGLPTYDVMREDWRREAYTPLLSAVGNSPDNPQGAPELSPQSPPLSVSVNPSNSPQSVSATPEPSPQPPPAPLPPSPHPTPLSPSIEELSGVVVRTGVLFRRYYLKLKDAEARPGDVLVVVGRDWYVLRPAPKADVWVGDGVIRLRGEAVRFSLNAIPQKLLLDYAAQVAWGKTALVAVRVPRARLKWPRRYDPEVSPFARDLAEIAQSPALVALVRLSDKGAKRTALSWLSKGAYAYCHAVNQLLQSIGVGVRLIC</sequence>
<dbReference type="STRING" id="410359.Pcal_0757"/>
<dbReference type="eggNOG" id="arCOG11541">
    <property type="taxonomic scope" value="Archaea"/>
</dbReference>
<keyword evidence="3" id="KW-1185">Reference proteome</keyword>
<accession>A3MU66</accession>